<dbReference type="InterPro" id="IPR012147">
    <property type="entry name" value="P_Ac_Bu_trans"/>
</dbReference>
<dbReference type="EMBL" id="CP018099">
    <property type="protein sequence ID" value="APF16771.1"/>
    <property type="molecule type" value="Genomic_DNA"/>
</dbReference>
<dbReference type="InterPro" id="IPR042113">
    <property type="entry name" value="P_AcTrfase_dom1"/>
</dbReference>
<dbReference type="HOGENOM" id="CLU_019723_0_1_0"/>
<dbReference type="Proteomes" id="UP000183868">
    <property type="component" value="Chromosome"/>
</dbReference>
<dbReference type="KEGG" id="caby:Cabys_20"/>
<dbReference type="PANTHER" id="PTHR43356">
    <property type="entry name" value="PHOSPHATE ACETYLTRANSFERASE"/>
    <property type="match status" value="1"/>
</dbReference>
<dbReference type="AlphaFoldDB" id="H1XV57"/>
<keyword evidence="12" id="KW-1185">Reference proteome</keyword>
<dbReference type="InterPro" id="IPR042112">
    <property type="entry name" value="P_AcTrfase_dom2"/>
</dbReference>
<keyword evidence="6 11" id="KW-0808">Transferase</keyword>
<dbReference type="eggNOG" id="COG0280">
    <property type="taxonomic scope" value="Bacteria"/>
</dbReference>
<comment type="pathway">
    <text evidence="2">Metabolic intermediate biosynthesis; acetyl-CoA biosynthesis; acetyl-CoA from acetate: step 2/2.</text>
</comment>
<evidence type="ECO:0000256" key="1">
    <source>
        <dbReference type="ARBA" id="ARBA00000705"/>
    </source>
</evidence>
<evidence type="ECO:0000313" key="13">
    <source>
        <dbReference type="Proteomes" id="UP000183868"/>
    </source>
</evidence>
<dbReference type="EMBL" id="CM001402">
    <property type="protein sequence ID" value="EHO40563.1"/>
    <property type="molecule type" value="Genomic_DNA"/>
</dbReference>
<dbReference type="STRING" id="880073.Cabys_20"/>
<dbReference type="NCBIfam" id="NF007233">
    <property type="entry name" value="PRK09653.1"/>
    <property type="match status" value="1"/>
</dbReference>
<dbReference type="GO" id="GO:0008959">
    <property type="term" value="F:phosphate acetyltransferase activity"/>
    <property type="evidence" value="ECO:0007669"/>
    <property type="project" value="UniProtKB-EC"/>
</dbReference>
<dbReference type="SUPFAM" id="SSF53659">
    <property type="entry name" value="Isocitrate/Isopropylmalate dehydrogenase-like"/>
    <property type="match status" value="1"/>
</dbReference>
<dbReference type="InterPro" id="IPR050500">
    <property type="entry name" value="Phos_Acetyltrans/Butyryltrans"/>
</dbReference>
<protein>
    <recommendedName>
        <fullName evidence="5">Phosphate acetyltransferase</fullName>
        <ecNumber evidence="4">2.3.1.8</ecNumber>
    </recommendedName>
    <alternativeName>
        <fullName evidence="8">Phosphotransacetylase</fullName>
    </alternativeName>
</protein>
<evidence type="ECO:0000313" key="12">
    <source>
        <dbReference type="Proteomes" id="UP000004671"/>
    </source>
</evidence>
<evidence type="ECO:0000256" key="2">
    <source>
        <dbReference type="ARBA" id="ARBA00004989"/>
    </source>
</evidence>
<dbReference type="PANTHER" id="PTHR43356:SF3">
    <property type="entry name" value="PHOSPHATE ACETYLTRANSFERASE"/>
    <property type="match status" value="1"/>
</dbReference>
<sequence>MDFIEKIRTNASQNLKKIVLPEAFDPRVLKAARYLKDKKLVTPVLLGNPEELKKIAAENNVELNDLEIENPQQSGKLDEFAETFYELRKHKGITREQARETVKNVLYYGALLVRKGEVSGGVAGSVATTGDVLRAAIQVIGMKQGIKAVSSSFIMVLKDGRELGFGDCAVIPNPDVEQLASIAISSATTYKGLVGDEPRVAMLSFSTKGSAAHEDVEKVVAATAKVKEWAPDLKVDGELQFDAALLPEIAQRKAPGSPVAGKANVFIFPDLDAGNIGYKIAERLGGAEAVGPVIQGLAKPFNDLSRGCSVDDIINVACICSLLAEN</sequence>
<comment type="similarity">
    <text evidence="3">Belongs to the phosphate acetyltransferase and butyryltransferase family.</text>
</comment>
<organism evidence="11 12">
    <name type="scientific">Caldithrix abyssi DSM 13497</name>
    <dbReference type="NCBI Taxonomy" id="880073"/>
    <lineage>
        <taxon>Bacteria</taxon>
        <taxon>Pseudomonadati</taxon>
        <taxon>Calditrichota</taxon>
        <taxon>Calditrichia</taxon>
        <taxon>Calditrichales</taxon>
        <taxon>Calditrichaceae</taxon>
        <taxon>Caldithrix</taxon>
    </lineage>
</organism>
<dbReference type="Gene3D" id="3.40.50.10950">
    <property type="match status" value="1"/>
</dbReference>
<evidence type="ECO:0000259" key="9">
    <source>
        <dbReference type="Pfam" id="PF01515"/>
    </source>
</evidence>
<dbReference type="FunCoup" id="H1XV57">
    <property type="interactions" value="135"/>
</dbReference>
<dbReference type="PIRSF" id="PIRSF000428">
    <property type="entry name" value="P_Ac_trans"/>
    <property type="match status" value="1"/>
</dbReference>
<dbReference type="InParanoid" id="H1XV57"/>
<dbReference type="Gene3D" id="3.40.50.10750">
    <property type="entry name" value="Isocitrate/Isopropylmalate dehydrogenase-like"/>
    <property type="match status" value="1"/>
</dbReference>
<name>H1XV57_CALAY</name>
<reference evidence="10 13" key="2">
    <citation type="submission" date="2016-11" db="EMBL/GenBank/DDBJ databases">
        <title>Genomic analysis of Caldithrix abyssi and proposal of a novel bacterial phylum Caldithrichaeota.</title>
        <authorList>
            <person name="Kublanov I."/>
            <person name="Sigalova O."/>
            <person name="Gavrilov S."/>
            <person name="Lebedinsky A."/>
            <person name="Ivanova N."/>
            <person name="Daum C."/>
            <person name="Reddy T."/>
            <person name="Klenk H.P."/>
            <person name="Goker M."/>
            <person name="Reva O."/>
            <person name="Miroshnichenko M."/>
            <person name="Kyprides N."/>
            <person name="Woyke T."/>
            <person name="Gelfand M."/>
        </authorList>
    </citation>
    <scope>NUCLEOTIDE SEQUENCE [LARGE SCALE GENOMIC DNA]</scope>
    <source>
        <strain evidence="10 13">LF13</strain>
    </source>
</reference>
<evidence type="ECO:0000256" key="5">
    <source>
        <dbReference type="ARBA" id="ARBA00021528"/>
    </source>
</evidence>
<reference evidence="11 12" key="1">
    <citation type="submission" date="2011-09" db="EMBL/GenBank/DDBJ databases">
        <title>The permanent draft genome of Caldithrix abyssi DSM 13497.</title>
        <authorList>
            <consortium name="US DOE Joint Genome Institute (JGI-PGF)"/>
            <person name="Lucas S."/>
            <person name="Han J."/>
            <person name="Lapidus A."/>
            <person name="Bruce D."/>
            <person name="Goodwin L."/>
            <person name="Pitluck S."/>
            <person name="Peters L."/>
            <person name="Kyrpides N."/>
            <person name="Mavromatis K."/>
            <person name="Ivanova N."/>
            <person name="Mikhailova N."/>
            <person name="Chertkov O."/>
            <person name="Detter J.C."/>
            <person name="Tapia R."/>
            <person name="Han C."/>
            <person name="Land M."/>
            <person name="Hauser L."/>
            <person name="Markowitz V."/>
            <person name="Cheng J.-F."/>
            <person name="Hugenholtz P."/>
            <person name="Woyke T."/>
            <person name="Wu D."/>
            <person name="Spring S."/>
            <person name="Brambilla E."/>
            <person name="Klenk H.-P."/>
            <person name="Eisen J.A."/>
        </authorList>
    </citation>
    <scope>NUCLEOTIDE SEQUENCE [LARGE SCALE GENOMIC DNA]</scope>
    <source>
        <strain evidence="11 12">DSM 13497</strain>
    </source>
</reference>
<evidence type="ECO:0000256" key="3">
    <source>
        <dbReference type="ARBA" id="ARBA00005656"/>
    </source>
</evidence>
<dbReference type="OrthoDB" id="9805787at2"/>
<accession>H1XV57</accession>
<dbReference type="Pfam" id="PF01515">
    <property type="entry name" value="PTA_PTB"/>
    <property type="match status" value="1"/>
</dbReference>
<dbReference type="EC" id="2.3.1.8" evidence="4"/>
<evidence type="ECO:0000256" key="6">
    <source>
        <dbReference type="ARBA" id="ARBA00022679"/>
    </source>
</evidence>
<dbReference type="InterPro" id="IPR004614">
    <property type="entry name" value="P_AcTrfase"/>
</dbReference>
<comment type="catalytic activity">
    <reaction evidence="1">
        <text>acetyl-CoA + phosphate = acetyl phosphate + CoA</text>
        <dbReference type="Rhea" id="RHEA:19521"/>
        <dbReference type="ChEBI" id="CHEBI:22191"/>
        <dbReference type="ChEBI" id="CHEBI:43474"/>
        <dbReference type="ChEBI" id="CHEBI:57287"/>
        <dbReference type="ChEBI" id="CHEBI:57288"/>
        <dbReference type="EC" id="2.3.1.8"/>
    </reaction>
</comment>
<dbReference type="NCBIfam" id="TIGR00651">
    <property type="entry name" value="pta"/>
    <property type="match status" value="1"/>
</dbReference>
<evidence type="ECO:0000256" key="8">
    <source>
        <dbReference type="ARBA" id="ARBA00031108"/>
    </source>
</evidence>
<evidence type="ECO:0000256" key="4">
    <source>
        <dbReference type="ARBA" id="ARBA00012707"/>
    </source>
</evidence>
<evidence type="ECO:0000256" key="7">
    <source>
        <dbReference type="ARBA" id="ARBA00023315"/>
    </source>
</evidence>
<evidence type="ECO:0000313" key="10">
    <source>
        <dbReference type="EMBL" id="APF16771.1"/>
    </source>
</evidence>
<keyword evidence="7" id="KW-0012">Acyltransferase</keyword>
<dbReference type="Proteomes" id="UP000004671">
    <property type="component" value="Chromosome"/>
</dbReference>
<dbReference type="InterPro" id="IPR002505">
    <property type="entry name" value="PTA_PTB"/>
</dbReference>
<proteinExistence type="inferred from homology"/>
<dbReference type="RefSeq" id="WP_006927569.1">
    <property type="nucleotide sequence ID" value="NZ_CM001402.1"/>
</dbReference>
<gene>
    <name evidence="10" type="ORF">Cabys_20</name>
    <name evidence="11" type="ORF">Calab_0929</name>
</gene>
<feature type="domain" description="Phosphate acetyl/butaryl transferase" evidence="9">
    <location>
        <begin position="3"/>
        <end position="319"/>
    </location>
</feature>
<dbReference type="PaxDb" id="880073-Calab_0929"/>
<evidence type="ECO:0000313" key="11">
    <source>
        <dbReference type="EMBL" id="EHO40563.1"/>
    </source>
</evidence>